<dbReference type="InterPro" id="IPR037682">
    <property type="entry name" value="TonB_C"/>
</dbReference>
<protein>
    <submittedName>
        <fullName evidence="3">Energy transducer TonB</fullName>
    </submittedName>
</protein>
<dbReference type="Pfam" id="PF03544">
    <property type="entry name" value="TonB_C"/>
    <property type="match status" value="1"/>
</dbReference>
<feature type="signal peptide" evidence="1">
    <location>
        <begin position="1"/>
        <end position="19"/>
    </location>
</feature>
<keyword evidence="1" id="KW-0732">Signal</keyword>
<dbReference type="EMBL" id="JBBBNY010000001">
    <property type="protein sequence ID" value="MEI7035544.1"/>
    <property type="molecule type" value="Genomic_DNA"/>
</dbReference>
<dbReference type="RefSeq" id="WP_336806152.1">
    <property type="nucleotide sequence ID" value="NZ_JBBBNY010000001.1"/>
</dbReference>
<feature type="chain" id="PRO_5046749351" evidence="1">
    <location>
        <begin position="20"/>
        <end position="277"/>
    </location>
</feature>
<feature type="domain" description="TonB C-terminal" evidence="2">
    <location>
        <begin position="115"/>
        <end position="223"/>
    </location>
</feature>
<dbReference type="Gene3D" id="3.30.1150.10">
    <property type="match status" value="1"/>
</dbReference>
<proteinExistence type="predicted"/>
<name>A0ABU8J8H4_9GAMM</name>
<evidence type="ECO:0000259" key="2">
    <source>
        <dbReference type="PROSITE" id="PS52015"/>
    </source>
</evidence>
<dbReference type="SUPFAM" id="SSF74653">
    <property type="entry name" value="TolA/TonB C-terminal domain"/>
    <property type="match status" value="1"/>
</dbReference>
<comment type="caution">
    <text evidence="3">The sequence shown here is derived from an EMBL/GenBank/DDBJ whole genome shotgun (WGS) entry which is preliminary data.</text>
</comment>
<evidence type="ECO:0000313" key="3">
    <source>
        <dbReference type="EMBL" id="MEI7035544.1"/>
    </source>
</evidence>
<sequence length="277" mass="30185">MKRLLLGVLGVLLAGTAIASGPSVRDRVEASMVVTGTIGITPKGTVLGYALDRPDRLSPLVTRLIGQDVPRWTFKPVLMHGKPVAAKAKMSLRLVATPIGDDRFQVAIRSAYFGEPDGSMVKDMSDRPRYPEPAIHARVEGTVFLALRIDRAGKVHDAVAQQVNLRAIASERVLQRWRQLFAESGLAAARHWTFAPAASDDTGLYRVVRVPIAYELHEQGTARPDHYGQWIGYVPGPVEPAPWFDKDKMLTGSNDALPGDGVYGESSLSLLTPLDRS</sequence>
<dbReference type="Proteomes" id="UP001381174">
    <property type="component" value="Unassembled WGS sequence"/>
</dbReference>
<evidence type="ECO:0000256" key="1">
    <source>
        <dbReference type="SAM" id="SignalP"/>
    </source>
</evidence>
<keyword evidence="4" id="KW-1185">Reference proteome</keyword>
<organism evidence="3 4">
    <name type="scientific">Fulvimonas yonginensis</name>
    <dbReference type="NCBI Taxonomy" id="1495200"/>
    <lineage>
        <taxon>Bacteria</taxon>
        <taxon>Pseudomonadati</taxon>
        <taxon>Pseudomonadota</taxon>
        <taxon>Gammaproteobacteria</taxon>
        <taxon>Lysobacterales</taxon>
        <taxon>Rhodanobacteraceae</taxon>
        <taxon>Fulvimonas</taxon>
    </lineage>
</organism>
<evidence type="ECO:0000313" key="4">
    <source>
        <dbReference type="Proteomes" id="UP001381174"/>
    </source>
</evidence>
<accession>A0ABU8J8H4</accession>
<reference evidence="3 4" key="1">
    <citation type="journal article" date="2014" name="Int. J. Syst. Evol. Microbiol.">
        <title>Fulvimonas yonginensis sp. nov., isolated from greenhouse soil, and emended description of the genus Fulvimonas.</title>
        <authorList>
            <person name="Ahn J.H."/>
            <person name="Kim S.J."/>
            <person name="Weon H.Y."/>
            <person name="Hong S.B."/>
            <person name="Seok S.J."/>
            <person name="Kwon S.W."/>
        </authorList>
    </citation>
    <scope>NUCLEOTIDE SEQUENCE [LARGE SCALE GENOMIC DNA]</scope>
    <source>
        <strain evidence="3 4">KACC 16952</strain>
    </source>
</reference>
<gene>
    <name evidence="3" type="ORF">WAT24_02095</name>
</gene>
<dbReference type="PROSITE" id="PS52015">
    <property type="entry name" value="TONB_CTD"/>
    <property type="match status" value="1"/>
</dbReference>